<dbReference type="Gene3D" id="1.20.58.60">
    <property type="match status" value="2"/>
</dbReference>
<dbReference type="Proteomes" id="UP000194236">
    <property type="component" value="Unassembled WGS sequence"/>
</dbReference>
<dbReference type="InterPro" id="IPR002017">
    <property type="entry name" value="Spectrin_repeat"/>
</dbReference>
<accession>A0A1Y3AUI0</accession>
<dbReference type="Pfam" id="PF00435">
    <property type="entry name" value="Spectrin"/>
    <property type="match status" value="2"/>
</dbReference>
<protein>
    <submittedName>
        <fullName evidence="2">Uncharacterized protein</fullName>
    </submittedName>
</protein>
<organism evidence="2 3">
    <name type="scientific">Euroglyphus maynei</name>
    <name type="common">Mayne's house dust mite</name>
    <dbReference type="NCBI Taxonomy" id="6958"/>
    <lineage>
        <taxon>Eukaryota</taxon>
        <taxon>Metazoa</taxon>
        <taxon>Ecdysozoa</taxon>
        <taxon>Arthropoda</taxon>
        <taxon>Chelicerata</taxon>
        <taxon>Arachnida</taxon>
        <taxon>Acari</taxon>
        <taxon>Acariformes</taxon>
        <taxon>Sarcoptiformes</taxon>
        <taxon>Astigmata</taxon>
        <taxon>Psoroptidia</taxon>
        <taxon>Analgoidea</taxon>
        <taxon>Pyroglyphidae</taxon>
        <taxon>Pyroglyphinae</taxon>
        <taxon>Euroglyphus</taxon>
    </lineage>
</organism>
<dbReference type="EMBL" id="MUJZ01060890">
    <property type="protein sequence ID" value="OTF71474.1"/>
    <property type="molecule type" value="Genomic_DNA"/>
</dbReference>
<reference evidence="2 3" key="1">
    <citation type="submission" date="2017-03" db="EMBL/GenBank/DDBJ databases">
        <title>Genome Survey of Euroglyphus maynei.</title>
        <authorList>
            <person name="Arlian L.G."/>
            <person name="Morgan M.S."/>
            <person name="Rider S.D."/>
        </authorList>
    </citation>
    <scope>NUCLEOTIDE SEQUENCE [LARGE SCALE GENOMIC DNA]</scope>
    <source>
        <strain evidence="2">Arlian Lab</strain>
        <tissue evidence="2">Whole body</tissue>
    </source>
</reference>
<proteinExistence type="predicted"/>
<keyword evidence="3" id="KW-1185">Reference proteome</keyword>
<dbReference type="PANTHER" id="PTHR11915">
    <property type="entry name" value="SPECTRIN/FILAMIN RELATED CYTOSKELETAL PROTEIN"/>
    <property type="match status" value="1"/>
</dbReference>
<dbReference type="SMART" id="SM00150">
    <property type="entry name" value="SPEC"/>
    <property type="match status" value="2"/>
</dbReference>
<dbReference type="CDD" id="cd00176">
    <property type="entry name" value="SPEC"/>
    <property type="match status" value="1"/>
</dbReference>
<feature type="non-terminal residue" evidence="2">
    <location>
        <position position="194"/>
    </location>
</feature>
<evidence type="ECO:0000256" key="1">
    <source>
        <dbReference type="ARBA" id="ARBA00022737"/>
    </source>
</evidence>
<gene>
    <name evidence="2" type="ORF">BLA29_011204</name>
</gene>
<dbReference type="SUPFAM" id="SSF46966">
    <property type="entry name" value="Spectrin repeat"/>
    <property type="match status" value="2"/>
</dbReference>
<dbReference type="AlphaFoldDB" id="A0A1Y3AUI0"/>
<dbReference type="FunFam" id="1.20.58.60:FF:000001">
    <property type="entry name" value="Microtubule-actin cross-linking factor 1"/>
    <property type="match status" value="1"/>
</dbReference>
<evidence type="ECO:0000313" key="3">
    <source>
        <dbReference type="Proteomes" id="UP000194236"/>
    </source>
</evidence>
<dbReference type="InterPro" id="IPR018159">
    <property type="entry name" value="Spectrin/alpha-actinin"/>
</dbReference>
<comment type="caution">
    <text evidence="2">The sequence shown here is derived from an EMBL/GenBank/DDBJ whole genome shotgun (WGS) entry which is preliminary data.</text>
</comment>
<evidence type="ECO:0000313" key="2">
    <source>
        <dbReference type="EMBL" id="OTF71474.1"/>
    </source>
</evidence>
<sequence>MNWLNDLEKNFDSIQQLSNNSDVIRQMIQKHREFQRQLGSKHSQYDATLKMGKNLKEKAPKIDVPIIQDMIDELKNKWNSICNKSVDRQRKLEEALLFSGQFKDAIDALLDWLEKAREQLLNNLSVYGDLDTVTALVEQHKIFLEEFKRREKNLQSVHRISEELRKSSPGDDSYNIHAEIAAIDEKWKEVEQLS</sequence>
<keyword evidence="1" id="KW-0677">Repeat</keyword>
<dbReference type="OrthoDB" id="2250192at2759"/>
<name>A0A1Y3AUI0_EURMA</name>